<sequence>MTKSTNDENRMVKMSISQLPLVPSEARSYVTGEITSRRTTDAAAGGVLSSLPDAEFWYDVYVNSVTSINTAQGGDNTTTTTTTSSIRNNNLLECIINRGYVPTPSSFPLRLLQCHVMESAMQCGRYGTEEIEEKYQELLEFATTTATTNINTIPGVMNNQPSASGAAQSISNNNGGPLALLQYLQFVTRTRGVKSAIDIFTDLYESESELLTSEVYIAVAYSIAWYGDASSQGVDHHHHLSIDDRRTMAISIFRKGIKRLREGLQVPNTRSLYATTSSNSITTTAASSYPSTTTQQQQQQLKSNQYNNANTSSLLQQQHEQHQYYLLGRVAQIEVSLVDFQAYCNNDKDSAFITLSKLIVDIEHFYLWACINNTPSLELNRIRKTAWMKWEDIINKDFDCDAQTIKGMQ</sequence>
<name>A0A7J6TUG3_PEROL</name>
<comment type="caution">
    <text evidence="2">The sequence shown here is derived from an EMBL/GenBank/DDBJ whole genome shotgun (WGS) entry which is preliminary data.</text>
</comment>
<evidence type="ECO:0000313" key="3">
    <source>
        <dbReference type="Proteomes" id="UP000553632"/>
    </source>
</evidence>
<feature type="compositionally biased region" description="Low complexity" evidence="1">
    <location>
        <begin position="284"/>
        <end position="300"/>
    </location>
</feature>
<evidence type="ECO:0000313" key="2">
    <source>
        <dbReference type="EMBL" id="KAF4748893.1"/>
    </source>
</evidence>
<dbReference type="Proteomes" id="UP000553632">
    <property type="component" value="Unassembled WGS sequence"/>
</dbReference>
<evidence type="ECO:0000256" key="1">
    <source>
        <dbReference type="SAM" id="MobiDB-lite"/>
    </source>
</evidence>
<reference evidence="2 3" key="1">
    <citation type="submission" date="2020-04" db="EMBL/GenBank/DDBJ databases">
        <title>Perkinsus olseni comparative genomics.</title>
        <authorList>
            <person name="Bogema D.R."/>
        </authorList>
    </citation>
    <scope>NUCLEOTIDE SEQUENCE [LARGE SCALE GENOMIC DNA]</scope>
    <source>
        <strain evidence="2 3">ATCC PRA-207</strain>
    </source>
</reference>
<dbReference type="EMBL" id="JABANO010008221">
    <property type="protein sequence ID" value="KAF4748893.1"/>
    <property type="molecule type" value="Genomic_DNA"/>
</dbReference>
<feature type="non-terminal residue" evidence="2">
    <location>
        <position position="409"/>
    </location>
</feature>
<accession>A0A7J6TUG3</accession>
<gene>
    <name evidence="2" type="ORF">FOZ63_012747</name>
</gene>
<proteinExistence type="predicted"/>
<organism evidence="2 3">
    <name type="scientific">Perkinsus olseni</name>
    <name type="common">Perkinsus atlanticus</name>
    <dbReference type="NCBI Taxonomy" id="32597"/>
    <lineage>
        <taxon>Eukaryota</taxon>
        <taxon>Sar</taxon>
        <taxon>Alveolata</taxon>
        <taxon>Perkinsozoa</taxon>
        <taxon>Perkinsea</taxon>
        <taxon>Perkinsida</taxon>
        <taxon>Perkinsidae</taxon>
        <taxon>Perkinsus</taxon>
    </lineage>
</organism>
<dbReference type="AlphaFoldDB" id="A0A7J6TUG3"/>
<keyword evidence="3" id="KW-1185">Reference proteome</keyword>
<protein>
    <submittedName>
        <fullName evidence="2">Uncharacterized protein</fullName>
    </submittedName>
</protein>
<dbReference type="Gene3D" id="1.25.40.1040">
    <property type="match status" value="1"/>
</dbReference>
<feature type="region of interest" description="Disordered" evidence="1">
    <location>
        <begin position="284"/>
        <end position="303"/>
    </location>
</feature>